<reference evidence="3 4" key="2">
    <citation type="submission" date="2018-11" db="EMBL/GenBank/DDBJ databases">
        <authorList>
            <consortium name="Pathogen Informatics"/>
        </authorList>
    </citation>
    <scope>NUCLEOTIDE SEQUENCE [LARGE SCALE GENOMIC DNA]</scope>
</reference>
<dbReference type="Gene3D" id="4.10.280.10">
    <property type="entry name" value="Helix-loop-helix DNA-binding domain"/>
    <property type="match status" value="1"/>
</dbReference>
<proteinExistence type="predicted"/>
<feature type="compositionally biased region" description="Basic and acidic residues" evidence="1">
    <location>
        <begin position="74"/>
        <end position="85"/>
    </location>
</feature>
<evidence type="ECO:0000313" key="5">
    <source>
        <dbReference type="WBParaSite" id="HNAJ_0000520201-mRNA-1"/>
    </source>
</evidence>
<keyword evidence="4" id="KW-1185">Reference proteome</keyword>
<dbReference type="InterPro" id="IPR036638">
    <property type="entry name" value="HLH_DNA-bd_sf"/>
</dbReference>
<gene>
    <name evidence="3" type="ORF">HNAJ_LOCUS5200</name>
</gene>
<feature type="domain" description="BHLH" evidence="2">
    <location>
        <begin position="79"/>
        <end position="133"/>
    </location>
</feature>
<evidence type="ECO:0000313" key="3">
    <source>
        <dbReference type="EMBL" id="VDO01060.1"/>
    </source>
</evidence>
<feature type="compositionally biased region" description="Polar residues" evidence="1">
    <location>
        <begin position="52"/>
        <end position="72"/>
    </location>
</feature>
<dbReference type="WBParaSite" id="HNAJ_0000520201-mRNA-1">
    <property type="protein sequence ID" value="HNAJ_0000520201-mRNA-1"/>
    <property type="gene ID" value="HNAJ_0000520201"/>
</dbReference>
<reference evidence="5" key="1">
    <citation type="submission" date="2017-02" db="UniProtKB">
        <authorList>
            <consortium name="WormBaseParasite"/>
        </authorList>
    </citation>
    <scope>IDENTIFICATION</scope>
</reference>
<evidence type="ECO:0000256" key="1">
    <source>
        <dbReference type="SAM" id="MobiDB-lite"/>
    </source>
</evidence>
<sequence length="242" mass="27223">YTGVGSSSHVSLFSSITNQQILPILANTQTLEYSMPAFPVMFTGIPTNKSQPMLQPILPSTSTSQASKTPAQFSERESSRKDKKKYLERVRRSKINAQIRTMYDLVFLMSDEKTRKTEICEMLAECVTVIQSLYKRTMEDNILKGRVPPPESSNVPPMNEEGKENAPPNSNLPTFSPVSVNLSSIQTTSTPIESRRRKRESADSGLEQFNPSTSSSFSWSHDSPSVKKSKITHPEIWRPYQE</sequence>
<feature type="compositionally biased region" description="Basic and acidic residues" evidence="1">
    <location>
        <begin position="232"/>
        <end position="242"/>
    </location>
</feature>
<feature type="compositionally biased region" description="Low complexity" evidence="1">
    <location>
        <begin position="212"/>
        <end position="223"/>
    </location>
</feature>
<feature type="region of interest" description="Disordered" evidence="1">
    <location>
        <begin position="52"/>
        <end position="85"/>
    </location>
</feature>
<feature type="compositionally biased region" description="Polar residues" evidence="1">
    <location>
        <begin position="167"/>
        <end position="192"/>
    </location>
</feature>
<dbReference type="AlphaFoldDB" id="A0A0R3TDR3"/>
<dbReference type="EMBL" id="UZAE01004214">
    <property type="protein sequence ID" value="VDO01060.1"/>
    <property type="molecule type" value="Genomic_DNA"/>
</dbReference>
<protein>
    <submittedName>
        <fullName evidence="5">BHLH domain-containing protein</fullName>
    </submittedName>
</protein>
<dbReference type="SUPFAM" id="SSF47459">
    <property type="entry name" value="HLH, helix-loop-helix DNA-binding domain"/>
    <property type="match status" value="1"/>
</dbReference>
<dbReference type="OrthoDB" id="6311184at2759"/>
<feature type="region of interest" description="Disordered" evidence="1">
    <location>
        <begin position="143"/>
        <end position="242"/>
    </location>
</feature>
<dbReference type="PROSITE" id="PS50888">
    <property type="entry name" value="BHLH"/>
    <property type="match status" value="1"/>
</dbReference>
<evidence type="ECO:0000259" key="2">
    <source>
        <dbReference type="PROSITE" id="PS50888"/>
    </source>
</evidence>
<accession>A0A0R3TDR3</accession>
<dbReference type="Proteomes" id="UP000278807">
    <property type="component" value="Unassembled WGS sequence"/>
</dbReference>
<organism evidence="5">
    <name type="scientific">Rodentolepis nana</name>
    <name type="common">Dwarf tapeworm</name>
    <name type="synonym">Hymenolepis nana</name>
    <dbReference type="NCBI Taxonomy" id="102285"/>
    <lineage>
        <taxon>Eukaryota</taxon>
        <taxon>Metazoa</taxon>
        <taxon>Spiralia</taxon>
        <taxon>Lophotrochozoa</taxon>
        <taxon>Platyhelminthes</taxon>
        <taxon>Cestoda</taxon>
        <taxon>Eucestoda</taxon>
        <taxon>Cyclophyllidea</taxon>
        <taxon>Hymenolepididae</taxon>
        <taxon>Rodentolepis</taxon>
    </lineage>
</organism>
<dbReference type="InterPro" id="IPR011598">
    <property type="entry name" value="bHLH_dom"/>
</dbReference>
<evidence type="ECO:0000313" key="4">
    <source>
        <dbReference type="Proteomes" id="UP000278807"/>
    </source>
</evidence>
<name>A0A0R3TDR3_RODNA</name>
<dbReference type="GO" id="GO:0046983">
    <property type="term" value="F:protein dimerization activity"/>
    <property type="evidence" value="ECO:0007669"/>
    <property type="project" value="InterPro"/>
</dbReference>